<sequence>MPEGDTVWLTARRLDQALAGRTLLASDFRVPRYATVDLSGRVVEGVLSRGKHLLLRAGDLTVHSHLKMEGSWQVYAPGERWRRPAFQARAILTTEDKVAVGFSLGTLQVLPRREESDLLAYLGPDLLGPDWDAGQALTRFLAEPDRDVGAVLLDQRVMAGVGNVYRNELCFLRGLHPQILVRQIADPAKLIDTAFRMLQFNKNRSIRCTTGDERRGKSLWVYRREGQPCRRCGSIIRTSSVAEAAEAAEAADEDRRRAIYWCPRCQPERAN</sequence>
<keyword evidence="6" id="KW-0378">Hydrolase</keyword>
<keyword evidence="9" id="KW-0234">DNA repair</keyword>
<dbReference type="PANTHER" id="PTHR42697:SF1">
    <property type="entry name" value="ENDONUCLEASE 8"/>
    <property type="match status" value="1"/>
</dbReference>
<keyword evidence="7" id="KW-0862">Zinc</keyword>
<dbReference type="Gene3D" id="1.10.8.50">
    <property type="match status" value="1"/>
</dbReference>
<protein>
    <recommendedName>
        <fullName evidence="2">DNA-(apurinic or apyrimidinic site) lyase</fullName>
        <ecNumber evidence="2">4.2.99.18</ecNumber>
    </recommendedName>
</protein>
<keyword evidence="12" id="KW-0326">Glycosidase</keyword>
<feature type="domain" description="FPG-type" evidence="14">
    <location>
        <begin position="220"/>
        <end position="267"/>
    </location>
</feature>
<evidence type="ECO:0000256" key="8">
    <source>
        <dbReference type="ARBA" id="ARBA00023125"/>
    </source>
</evidence>
<evidence type="ECO:0000256" key="12">
    <source>
        <dbReference type="ARBA" id="ARBA00023295"/>
    </source>
</evidence>
<organism evidence="16 17">
    <name type="scientific">Saxibacter everestensis</name>
    <dbReference type="NCBI Taxonomy" id="2909229"/>
    <lineage>
        <taxon>Bacteria</taxon>
        <taxon>Bacillati</taxon>
        <taxon>Actinomycetota</taxon>
        <taxon>Actinomycetes</taxon>
        <taxon>Micrococcales</taxon>
        <taxon>Brevibacteriaceae</taxon>
        <taxon>Saxibacter</taxon>
    </lineage>
</organism>
<reference evidence="16 17" key="1">
    <citation type="submission" date="2023-05" db="EMBL/GenBank/DDBJ databases">
        <title>Lithophilousrod everest ZFBP1038 complete genpme.</title>
        <authorList>
            <person name="Tian M."/>
        </authorList>
    </citation>
    <scope>NUCLEOTIDE SEQUENCE [LARGE SCALE GENOMIC DNA]</scope>
    <source>
        <strain evidence="16 17">ZFBP1038</strain>
    </source>
</reference>
<dbReference type="PROSITE" id="PS51066">
    <property type="entry name" value="ZF_FPG_2"/>
    <property type="match status" value="1"/>
</dbReference>
<dbReference type="Gene3D" id="3.20.190.10">
    <property type="entry name" value="MutM-like, N-terminal"/>
    <property type="match status" value="1"/>
</dbReference>
<keyword evidence="4" id="KW-0227">DNA damage</keyword>
<dbReference type="PANTHER" id="PTHR42697">
    <property type="entry name" value="ENDONUCLEASE 8"/>
    <property type="match status" value="1"/>
</dbReference>
<dbReference type="SMART" id="SM01232">
    <property type="entry name" value="H2TH"/>
    <property type="match status" value="1"/>
</dbReference>
<dbReference type="EC" id="4.2.99.18" evidence="2"/>
<comment type="similarity">
    <text evidence="1">Belongs to the FPG family.</text>
</comment>
<dbReference type="Pfam" id="PF01149">
    <property type="entry name" value="Fapy_DNA_glyco"/>
    <property type="match status" value="1"/>
</dbReference>
<dbReference type="SUPFAM" id="SSF81624">
    <property type="entry name" value="N-terminal domain of MutM-like DNA repair proteins"/>
    <property type="match status" value="1"/>
</dbReference>
<evidence type="ECO:0000256" key="3">
    <source>
        <dbReference type="ARBA" id="ARBA00022723"/>
    </source>
</evidence>
<evidence type="ECO:0000256" key="5">
    <source>
        <dbReference type="ARBA" id="ARBA00022771"/>
    </source>
</evidence>
<dbReference type="InterPro" id="IPR015886">
    <property type="entry name" value="H2TH_FPG"/>
</dbReference>
<dbReference type="InterPro" id="IPR010979">
    <property type="entry name" value="Ribosomal_uS13-like_H2TH"/>
</dbReference>
<evidence type="ECO:0000313" key="16">
    <source>
        <dbReference type="EMBL" id="WGW11118.1"/>
    </source>
</evidence>
<keyword evidence="11" id="KW-0511">Multifunctional enzyme</keyword>
<evidence type="ECO:0000313" key="17">
    <source>
        <dbReference type="Proteomes" id="UP001209083"/>
    </source>
</evidence>
<evidence type="ECO:0000256" key="13">
    <source>
        <dbReference type="PROSITE-ProRule" id="PRU00391"/>
    </source>
</evidence>
<dbReference type="SUPFAM" id="SSF57716">
    <property type="entry name" value="Glucocorticoid receptor-like (DNA-binding domain)"/>
    <property type="match status" value="1"/>
</dbReference>
<keyword evidence="5 13" id="KW-0863">Zinc-finger</keyword>
<dbReference type="EMBL" id="CP090958">
    <property type="protein sequence ID" value="WGW11118.1"/>
    <property type="molecule type" value="Genomic_DNA"/>
</dbReference>
<dbReference type="RefSeq" id="WP_349637901.1">
    <property type="nucleotide sequence ID" value="NZ_CP090958.1"/>
</dbReference>
<keyword evidence="8" id="KW-0238">DNA-binding</keyword>
<dbReference type="PROSITE" id="PS51068">
    <property type="entry name" value="FPG_CAT"/>
    <property type="match status" value="1"/>
</dbReference>
<accession>A0ABY8QQC4</accession>
<evidence type="ECO:0000256" key="7">
    <source>
        <dbReference type="ARBA" id="ARBA00022833"/>
    </source>
</evidence>
<evidence type="ECO:0000256" key="11">
    <source>
        <dbReference type="ARBA" id="ARBA00023268"/>
    </source>
</evidence>
<gene>
    <name evidence="16" type="ORF">LWF01_13575</name>
</gene>
<evidence type="ECO:0000256" key="1">
    <source>
        <dbReference type="ARBA" id="ARBA00009409"/>
    </source>
</evidence>
<evidence type="ECO:0000259" key="14">
    <source>
        <dbReference type="PROSITE" id="PS51066"/>
    </source>
</evidence>
<evidence type="ECO:0000256" key="4">
    <source>
        <dbReference type="ARBA" id="ARBA00022763"/>
    </source>
</evidence>
<evidence type="ECO:0000259" key="15">
    <source>
        <dbReference type="PROSITE" id="PS51068"/>
    </source>
</evidence>
<evidence type="ECO:0000256" key="2">
    <source>
        <dbReference type="ARBA" id="ARBA00012720"/>
    </source>
</evidence>
<dbReference type="InterPro" id="IPR000214">
    <property type="entry name" value="Znf_DNA_glyclase/AP_lyase"/>
</dbReference>
<evidence type="ECO:0000256" key="10">
    <source>
        <dbReference type="ARBA" id="ARBA00023239"/>
    </source>
</evidence>
<dbReference type="SUPFAM" id="SSF46946">
    <property type="entry name" value="S13-like H2TH domain"/>
    <property type="match status" value="1"/>
</dbReference>
<dbReference type="InterPro" id="IPR044090">
    <property type="entry name" value="Nei2_N"/>
</dbReference>
<evidence type="ECO:0000256" key="9">
    <source>
        <dbReference type="ARBA" id="ARBA00023204"/>
    </source>
</evidence>
<evidence type="ECO:0000256" key="6">
    <source>
        <dbReference type="ARBA" id="ARBA00022801"/>
    </source>
</evidence>
<dbReference type="CDD" id="cd08971">
    <property type="entry name" value="AcNei2_N"/>
    <property type="match status" value="1"/>
</dbReference>
<dbReference type="InterPro" id="IPR035937">
    <property type="entry name" value="FPG_N"/>
</dbReference>
<keyword evidence="3" id="KW-0479">Metal-binding</keyword>
<dbReference type="SMART" id="SM00898">
    <property type="entry name" value="Fapy_DNA_glyco"/>
    <property type="match status" value="1"/>
</dbReference>
<proteinExistence type="inferred from homology"/>
<keyword evidence="10" id="KW-0456">Lyase</keyword>
<feature type="domain" description="Formamidopyrimidine-DNA glycosylase catalytic" evidence="15">
    <location>
        <begin position="2"/>
        <end position="128"/>
    </location>
</feature>
<dbReference type="Proteomes" id="UP001209083">
    <property type="component" value="Chromosome"/>
</dbReference>
<name>A0ABY8QQC4_9MICO</name>
<dbReference type="InterPro" id="IPR012319">
    <property type="entry name" value="FPG_cat"/>
</dbReference>
<keyword evidence="17" id="KW-1185">Reference proteome</keyword>
<dbReference type="Pfam" id="PF06831">
    <property type="entry name" value="H2TH"/>
    <property type="match status" value="1"/>
</dbReference>